<dbReference type="KEGG" id="fcr:HYN56_10240"/>
<organism evidence="1 2">
    <name type="scientific">Flavobacterium crocinum</name>
    <dbReference type="NCBI Taxonomy" id="2183896"/>
    <lineage>
        <taxon>Bacteria</taxon>
        <taxon>Pseudomonadati</taxon>
        <taxon>Bacteroidota</taxon>
        <taxon>Flavobacteriia</taxon>
        <taxon>Flavobacteriales</taxon>
        <taxon>Flavobacteriaceae</taxon>
        <taxon>Flavobacterium</taxon>
    </lineage>
</organism>
<evidence type="ECO:0008006" key="3">
    <source>
        <dbReference type="Google" id="ProtNLM"/>
    </source>
</evidence>
<sequence>MNKKFFFLSLFSILISCNNDAEKNSEKRLILPKTIIYKDAESDYISITNLVYKEKKLLTIGNKNRRNDYLYDGDRIVRETKYDYKSGKEIEVSKKYFTYIGNKLLFTNKIENGRWYKYSYIYNEDGTIKRESYEINDITGEELKRNTYEILIFTDGNLIKKISFTESNSITFTKTCFYEYDLSSNVFKNVLGLNLLLDELSFDSVGYLFSTNNLKKVSEYSSFQFDNNMLDYFSFFDYEYNINGYPIKKKCYGLQGVNSIIEYRY</sequence>
<gene>
    <name evidence="1" type="ORF">HYN56_10240</name>
</gene>
<dbReference type="OrthoDB" id="1376969at2"/>
<dbReference type="PROSITE" id="PS51257">
    <property type="entry name" value="PROKAR_LIPOPROTEIN"/>
    <property type="match status" value="1"/>
</dbReference>
<keyword evidence="2" id="KW-1185">Reference proteome</keyword>
<dbReference type="RefSeq" id="WP_109192082.1">
    <property type="nucleotide sequence ID" value="NZ_CP029255.1"/>
</dbReference>
<name>A0A2S1YKI2_9FLAO</name>
<accession>A0A2S1YKI2</accession>
<reference evidence="1 2" key="1">
    <citation type="submission" date="2018-05" db="EMBL/GenBank/DDBJ databases">
        <title>Genome sequencing of Flavobacterium sp. HYN0056.</title>
        <authorList>
            <person name="Yi H."/>
            <person name="Baek C."/>
        </authorList>
    </citation>
    <scope>NUCLEOTIDE SEQUENCE [LARGE SCALE GENOMIC DNA]</scope>
    <source>
        <strain evidence="1 2">HYN0056</strain>
    </source>
</reference>
<protein>
    <recommendedName>
        <fullName evidence="3">DUF4595 domain-containing protein</fullName>
    </recommendedName>
</protein>
<proteinExistence type="predicted"/>
<dbReference type="AlphaFoldDB" id="A0A2S1YKI2"/>
<dbReference type="EMBL" id="CP029255">
    <property type="protein sequence ID" value="AWK04585.1"/>
    <property type="molecule type" value="Genomic_DNA"/>
</dbReference>
<dbReference type="Proteomes" id="UP000245250">
    <property type="component" value="Chromosome"/>
</dbReference>
<evidence type="ECO:0000313" key="2">
    <source>
        <dbReference type="Proteomes" id="UP000245250"/>
    </source>
</evidence>
<evidence type="ECO:0000313" key="1">
    <source>
        <dbReference type="EMBL" id="AWK04585.1"/>
    </source>
</evidence>